<reference evidence="1" key="1">
    <citation type="journal article" date="2021" name="Nat. Commun.">
        <title>Genetic determinants of endophytism in the Arabidopsis root mycobiome.</title>
        <authorList>
            <person name="Mesny F."/>
            <person name="Miyauchi S."/>
            <person name="Thiergart T."/>
            <person name="Pickel B."/>
            <person name="Atanasova L."/>
            <person name="Karlsson M."/>
            <person name="Huettel B."/>
            <person name="Barry K.W."/>
            <person name="Haridas S."/>
            <person name="Chen C."/>
            <person name="Bauer D."/>
            <person name="Andreopoulos W."/>
            <person name="Pangilinan J."/>
            <person name="LaButti K."/>
            <person name="Riley R."/>
            <person name="Lipzen A."/>
            <person name="Clum A."/>
            <person name="Drula E."/>
            <person name="Henrissat B."/>
            <person name="Kohler A."/>
            <person name="Grigoriev I.V."/>
            <person name="Martin F.M."/>
            <person name="Hacquard S."/>
        </authorList>
    </citation>
    <scope>NUCLEOTIDE SEQUENCE</scope>
    <source>
        <strain evidence="1">MPI-SDFR-AT-0073</strain>
    </source>
</reference>
<accession>A0A9P8UX43</accession>
<protein>
    <submittedName>
        <fullName evidence="1">Uncharacterized protein</fullName>
    </submittedName>
</protein>
<evidence type="ECO:0000313" key="2">
    <source>
        <dbReference type="Proteomes" id="UP000758603"/>
    </source>
</evidence>
<dbReference type="Proteomes" id="UP000758603">
    <property type="component" value="Unassembled WGS sequence"/>
</dbReference>
<name>A0A9P8UX43_9PEZI</name>
<gene>
    <name evidence="1" type="ORF">BKA67DRAFT_35067</name>
</gene>
<comment type="caution">
    <text evidence="1">The sequence shown here is derived from an EMBL/GenBank/DDBJ whole genome shotgun (WGS) entry which is preliminary data.</text>
</comment>
<dbReference type="RefSeq" id="XP_045964111.1">
    <property type="nucleotide sequence ID" value="XM_046096358.1"/>
</dbReference>
<proteinExistence type="predicted"/>
<keyword evidence="2" id="KW-1185">Reference proteome</keyword>
<sequence length="83" mass="9613">MTLVREVACIIVVYFQLSCPNPRALADSQANCFEKVCRMNAMSLFMRQRNSPNPRLPRLVGCDSYIRRESRRRGYPPIDSFLS</sequence>
<dbReference type="AlphaFoldDB" id="A0A9P8UX43"/>
<evidence type="ECO:0000313" key="1">
    <source>
        <dbReference type="EMBL" id="KAH6659980.1"/>
    </source>
</evidence>
<dbReference type="GeneID" id="70125251"/>
<dbReference type="EMBL" id="JAGPXC010000001">
    <property type="protein sequence ID" value="KAH6659980.1"/>
    <property type="molecule type" value="Genomic_DNA"/>
</dbReference>
<organism evidence="1 2">
    <name type="scientific">Truncatella angustata</name>
    <dbReference type="NCBI Taxonomy" id="152316"/>
    <lineage>
        <taxon>Eukaryota</taxon>
        <taxon>Fungi</taxon>
        <taxon>Dikarya</taxon>
        <taxon>Ascomycota</taxon>
        <taxon>Pezizomycotina</taxon>
        <taxon>Sordariomycetes</taxon>
        <taxon>Xylariomycetidae</taxon>
        <taxon>Amphisphaeriales</taxon>
        <taxon>Sporocadaceae</taxon>
        <taxon>Truncatella</taxon>
    </lineage>
</organism>